<feature type="compositionally biased region" description="Polar residues" evidence="1">
    <location>
        <begin position="66"/>
        <end position="79"/>
    </location>
</feature>
<evidence type="ECO:0000313" key="4">
    <source>
        <dbReference type="WBParaSite" id="TCNE_0001260601-mRNA-1"/>
    </source>
</evidence>
<evidence type="ECO:0000256" key="1">
    <source>
        <dbReference type="SAM" id="MobiDB-lite"/>
    </source>
</evidence>
<proteinExistence type="predicted"/>
<dbReference type="EMBL" id="UYWY01021344">
    <property type="protein sequence ID" value="VDM43927.1"/>
    <property type="molecule type" value="Genomic_DNA"/>
</dbReference>
<gene>
    <name evidence="2" type="ORF">TCNE_LOCUS12606</name>
</gene>
<protein>
    <submittedName>
        <fullName evidence="2 4">Uncharacterized protein</fullName>
    </submittedName>
</protein>
<reference evidence="2 3" key="2">
    <citation type="submission" date="2018-11" db="EMBL/GenBank/DDBJ databases">
        <authorList>
            <consortium name="Pathogen Informatics"/>
        </authorList>
    </citation>
    <scope>NUCLEOTIDE SEQUENCE [LARGE SCALE GENOMIC DNA]</scope>
</reference>
<accession>A0A183UVT6</accession>
<evidence type="ECO:0000313" key="2">
    <source>
        <dbReference type="EMBL" id="VDM43927.1"/>
    </source>
</evidence>
<organism evidence="3 4">
    <name type="scientific">Toxocara canis</name>
    <name type="common">Canine roundworm</name>
    <dbReference type="NCBI Taxonomy" id="6265"/>
    <lineage>
        <taxon>Eukaryota</taxon>
        <taxon>Metazoa</taxon>
        <taxon>Ecdysozoa</taxon>
        <taxon>Nematoda</taxon>
        <taxon>Chromadorea</taxon>
        <taxon>Rhabditida</taxon>
        <taxon>Spirurina</taxon>
        <taxon>Ascaridomorpha</taxon>
        <taxon>Ascaridoidea</taxon>
        <taxon>Toxocaridae</taxon>
        <taxon>Toxocara</taxon>
    </lineage>
</organism>
<dbReference type="Proteomes" id="UP000050794">
    <property type="component" value="Unassembled WGS sequence"/>
</dbReference>
<reference evidence="4" key="1">
    <citation type="submission" date="2016-06" db="UniProtKB">
        <authorList>
            <consortium name="WormBaseParasite"/>
        </authorList>
    </citation>
    <scope>IDENTIFICATION</scope>
</reference>
<dbReference type="WBParaSite" id="TCNE_0001260601-mRNA-1">
    <property type="protein sequence ID" value="TCNE_0001260601-mRNA-1"/>
    <property type="gene ID" value="TCNE_0001260601"/>
</dbReference>
<name>A0A183UVT6_TOXCA</name>
<dbReference type="AlphaFoldDB" id="A0A183UVT6"/>
<sequence length="79" mass="8676">MMAYGHELSHGARSSLLYDSLRRTSGSTRALGKCVTAVVALLRDFSALADQCPYRTLRPSRFDPFNGSSVPQSEGNIRK</sequence>
<evidence type="ECO:0000313" key="3">
    <source>
        <dbReference type="Proteomes" id="UP000050794"/>
    </source>
</evidence>
<feature type="region of interest" description="Disordered" evidence="1">
    <location>
        <begin position="58"/>
        <end position="79"/>
    </location>
</feature>
<keyword evidence="3" id="KW-1185">Reference proteome</keyword>